<feature type="domain" description="DUF2062" evidence="2">
    <location>
        <begin position="8"/>
        <end position="145"/>
    </location>
</feature>
<feature type="transmembrane region" description="Helical" evidence="1">
    <location>
        <begin position="111"/>
        <end position="133"/>
    </location>
</feature>
<dbReference type="PANTHER" id="PTHR35102:SF1">
    <property type="entry name" value="E3 UBIQUITIN-PROTEIN LIGASE"/>
    <property type="match status" value="1"/>
</dbReference>
<keyword evidence="1" id="KW-0472">Membrane</keyword>
<dbReference type="Proteomes" id="UP000007013">
    <property type="component" value="Chromosome"/>
</dbReference>
<dbReference type="HOGENOM" id="CLU_119034_1_0_0"/>
<dbReference type="PANTHER" id="PTHR35102">
    <property type="entry name" value="E3 UBIQUITIN-PROTEIN LIGASE"/>
    <property type="match status" value="1"/>
</dbReference>
<dbReference type="InterPro" id="IPR018639">
    <property type="entry name" value="DUF2062"/>
</dbReference>
<keyword evidence="1" id="KW-1133">Transmembrane helix</keyword>
<sequence length="163" mass="17579">MRDPLVHQLTQGITPEKLALTVAVGSALALFPVLGTTTLLCFIAGLALRLNQPIIQLLNQALWPVHVPVIYGCLRLGARIFGVSPMSFGLAHAHDLLWSHPALFFEEFGLSLAHAIVAWAIIAPAYIVAVYYLSLPIMRAVDRVKHRTSAVAAPIAPGDHPVP</sequence>
<organism evidence="3 4">
    <name type="scientific">Opitutus terrae (strain DSM 11246 / JCM 15787 / PB90-1)</name>
    <dbReference type="NCBI Taxonomy" id="452637"/>
    <lineage>
        <taxon>Bacteria</taxon>
        <taxon>Pseudomonadati</taxon>
        <taxon>Verrucomicrobiota</taxon>
        <taxon>Opitutia</taxon>
        <taxon>Opitutales</taxon>
        <taxon>Opitutaceae</taxon>
        <taxon>Opitutus</taxon>
    </lineage>
</organism>
<dbReference type="AlphaFoldDB" id="B1ZSL7"/>
<keyword evidence="4" id="KW-1185">Reference proteome</keyword>
<evidence type="ECO:0000259" key="2">
    <source>
        <dbReference type="Pfam" id="PF09835"/>
    </source>
</evidence>
<gene>
    <name evidence="3" type="ordered locus">Oter_0584</name>
</gene>
<protein>
    <submittedName>
        <fullName evidence="3">Cytoplasmic membrane protein</fullName>
    </submittedName>
</protein>
<dbReference type="Pfam" id="PF09835">
    <property type="entry name" value="DUF2062"/>
    <property type="match status" value="1"/>
</dbReference>
<keyword evidence="1" id="KW-0812">Transmembrane</keyword>
<accession>B1ZSL7</accession>
<reference evidence="3 4" key="1">
    <citation type="journal article" date="2011" name="J. Bacteriol.">
        <title>Genome sequence of the verrucomicrobium Opitutus terrae PB90-1, an abundant inhabitant of rice paddy soil ecosystems.</title>
        <authorList>
            <person name="van Passel M.W."/>
            <person name="Kant R."/>
            <person name="Palva A."/>
            <person name="Copeland A."/>
            <person name="Lucas S."/>
            <person name="Lapidus A."/>
            <person name="Glavina del Rio T."/>
            <person name="Pitluck S."/>
            <person name="Goltsman E."/>
            <person name="Clum A."/>
            <person name="Sun H."/>
            <person name="Schmutz J."/>
            <person name="Larimer F.W."/>
            <person name="Land M.L."/>
            <person name="Hauser L."/>
            <person name="Kyrpides N."/>
            <person name="Mikhailova N."/>
            <person name="Richardson P.P."/>
            <person name="Janssen P.H."/>
            <person name="de Vos W.M."/>
            <person name="Smidt H."/>
        </authorList>
    </citation>
    <scope>NUCLEOTIDE SEQUENCE [LARGE SCALE GENOMIC DNA]</scope>
    <source>
        <strain evidence="4">DSM 11246 / JCM 15787 / PB90-1</strain>
    </source>
</reference>
<dbReference type="KEGG" id="ote:Oter_0584"/>
<evidence type="ECO:0000256" key="1">
    <source>
        <dbReference type="SAM" id="Phobius"/>
    </source>
</evidence>
<dbReference type="EMBL" id="CP001032">
    <property type="protein sequence ID" value="ACB73874.1"/>
    <property type="molecule type" value="Genomic_DNA"/>
</dbReference>
<dbReference type="eggNOG" id="COG3216">
    <property type="taxonomic scope" value="Bacteria"/>
</dbReference>
<evidence type="ECO:0000313" key="3">
    <source>
        <dbReference type="EMBL" id="ACB73874.1"/>
    </source>
</evidence>
<name>B1ZSL7_OPITP</name>
<feature type="transmembrane region" description="Helical" evidence="1">
    <location>
        <begin position="20"/>
        <end position="48"/>
    </location>
</feature>
<feature type="transmembrane region" description="Helical" evidence="1">
    <location>
        <begin position="69"/>
        <end position="91"/>
    </location>
</feature>
<evidence type="ECO:0000313" key="4">
    <source>
        <dbReference type="Proteomes" id="UP000007013"/>
    </source>
</evidence>
<proteinExistence type="predicted"/>
<dbReference type="STRING" id="452637.Oter_0584"/>